<evidence type="ECO:0000313" key="3">
    <source>
        <dbReference type="EMBL" id="NOU76818.1"/>
    </source>
</evidence>
<proteinExistence type="predicted"/>
<dbReference type="InterPro" id="IPR002252">
    <property type="entry name" value="Glyco_hydro_36"/>
</dbReference>
<dbReference type="Proteomes" id="UP000616779">
    <property type="component" value="Unassembled WGS sequence"/>
</dbReference>
<evidence type="ECO:0008006" key="5">
    <source>
        <dbReference type="Google" id="ProtNLM"/>
    </source>
</evidence>
<evidence type="ECO:0000313" key="4">
    <source>
        <dbReference type="Proteomes" id="UP000616779"/>
    </source>
</evidence>
<dbReference type="Gene3D" id="3.20.20.70">
    <property type="entry name" value="Aldolase class I"/>
    <property type="match status" value="1"/>
</dbReference>
<keyword evidence="1" id="KW-0378">Hydrolase</keyword>
<reference evidence="3 4" key="1">
    <citation type="submission" date="2019-10" db="EMBL/GenBank/DDBJ databases">
        <title>Description of Paenibacillus terrestris sp. nov.</title>
        <authorList>
            <person name="Carlier A."/>
            <person name="Qi S."/>
        </authorList>
    </citation>
    <scope>NUCLEOTIDE SEQUENCE [LARGE SCALE GENOMIC DNA]</scope>
    <source>
        <strain evidence="3 4">LMG 31458</strain>
    </source>
</reference>
<gene>
    <name evidence="3" type="ORF">GC098_36585</name>
</gene>
<evidence type="ECO:0000256" key="2">
    <source>
        <dbReference type="ARBA" id="ARBA00023295"/>
    </source>
</evidence>
<keyword evidence="4" id="KW-1185">Reference proteome</keyword>
<comment type="caution">
    <text evidence="3">The sequence shown here is derived from an EMBL/GenBank/DDBJ whole genome shotgun (WGS) entry which is preliminary data.</text>
</comment>
<dbReference type="CDD" id="cd14791">
    <property type="entry name" value="GH36"/>
    <property type="match status" value="1"/>
</dbReference>
<dbReference type="InterPro" id="IPR013785">
    <property type="entry name" value="Aldolase_TIM"/>
</dbReference>
<dbReference type="InterPro" id="IPR017853">
    <property type="entry name" value="GH"/>
</dbReference>
<evidence type="ECO:0000256" key="1">
    <source>
        <dbReference type="ARBA" id="ARBA00022801"/>
    </source>
</evidence>
<dbReference type="InterPro" id="IPR050985">
    <property type="entry name" value="Alpha-glycosidase_related"/>
</dbReference>
<dbReference type="EMBL" id="WHOA01000248">
    <property type="protein sequence ID" value="NOU76818.1"/>
    <property type="molecule type" value="Genomic_DNA"/>
</dbReference>
<organism evidence="3 4">
    <name type="scientific">Paenibacillus phytorum</name>
    <dbReference type="NCBI Taxonomy" id="2654977"/>
    <lineage>
        <taxon>Bacteria</taxon>
        <taxon>Bacillati</taxon>
        <taxon>Bacillota</taxon>
        <taxon>Bacilli</taxon>
        <taxon>Bacillales</taxon>
        <taxon>Paenibacillaceae</taxon>
        <taxon>Paenibacillus</taxon>
    </lineage>
</organism>
<dbReference type="SUPFAM" id="SSF51445">
    <property type="entry name" value="(Trans)glycosidases"/>
    <property type="match status" value="1"/>
</dbReference>
<keyword evidence="2" id="KW-0326">Glycosidase</keyword>
<name>A0ABX1Y7N5_9BACL</name>
<sequence>MLNLDDMKKIKPSVRLSDFTTAADREVTVEKSWANNLLNARVVNRSDHSLRIKEVVLFSGDMPLDPDTPFYGEGFQMLTQYGGTLSSPYVIGAYGKDRDFFRIPETPFHENLWTVYNLLALSPYNEEHLLMAFTSCNRFSGEFRFRNSYIEVIMDTEDLELGPGQSWELEQFMFASGSNRDLLFQELAECLNRNHPRMLYPEIPTGWCSYYCLRPITAEGLYENARSMVQRIPELKRIQIDGGYAAADGDFLIPSVTLGADVKTISEGIRATGIEAAGYLSPFIVEPGSKLMLEQPDWLVQDQEGKPFNGIGQKKKLPEKQWYMLDGTHPEAQNYLRSAVRVMHDEWGWRYFKLDFLQYGALPGCRYDKQATRIEAFRSGMKAIIDEVGHDSFILGCNAPFWPLLGLVHGNRVTNDIARDWKHVSGNAKELFPRNWQNDTLWYNDPDVIVLERVTFHNQTISGEVIEKKSDISDQEFEFHKAVILASGGMILSGDLIPSLSEENIRALKKLLPPTGKAARFDDDTYTIGRIKLEDRYLICIFNFDDRPKDIEISLDGSYRVYDFCTEEEVGYFTNAMKLKSLEPHCAKVLYYEVHGNL</sequence>
<accession>A0ABX1Y7N5</accession>
<dbReference type="PANTHER" id="PTHR43053">
    <property type="entry name" value="GLYCOSIDASE FAMILY 31"/>
    <property type="match status" value="1"/>
</dbReference>
<dbReference type="PANTHER" id="PTHR43053:SF3">
    <property type="entry name" value="ALPHA-GALACTOSIDASE C-RELATED"/>
    <property type="match status" value="1"/>
</dbReference>
<protein>
    <recommendedName>
        <fullName evidence="5">Alpha-galactosidase</fullName>
    </recommendedName>
</protein>